<dbReference type="InterPro" id="IPR002110">
    <property type="entry name" value="Ankyrin_rpt"/>
</dbReference>
<protein>
    <submittedName>
        <fullName evidence="2">Uncharacterized protein</fullName>
    </submittedName>
</protein>
<dbReference type="Gene3D" id="1.25.40.20">
    <property type="entry name" value="Ankyrin repeat-containing domain"/>
    <property type="match status" value="1"/>
</dbReference>
<reference evidence="2 3" key="1">
    <citation type="submission" date="2024-01" db="EMBL/GenBank/DDBJ databases">
        <authorList>
            <person name="Allen C."/>
            <person name="Tagirdzhanova G."/>
        </authorList>
    </citation>
    <scope>NUCLEOTIDE SEQUENCE [LARGE SCALE GENOMIC DNA]</scope>
</reference>
<dbReference type="EMBL" id="CAWUHC010000043">
    <property type="protein sequence ID" value="CAK7223232.1"/>
    <property type="molecule type" value="Genomic_DNA"/>
</dbReference>
<dbReference type="Proteomes" id="UP001642406">
    <property type="component" value="Unassembled WGS sequence"/>
</dbReference>
<evidence type="ECO:0000256" key="1">
    <source>
        <dbReference type="PROSITE-ProRule" id="PRU00023"/>
    </source>
</evidence>
<evidence type="ECO:0000313" key="3">
    <source>
        <dbReference type="Proteomes" id="UP001642406"/>
    </source>
</evidence>
<organism evidence="2 3">
    <name type="scientific">Sporothrix bragantina</name>
    <dbReference type="NCBI Taxonomy" id="671064"/>
    <lineage>
        <taxon>Eukaryota</taxon>
        <taxon>Fungi</taxon>
        <taxon>Dikarya</taxon>
        <taxon>Ascomycota</taxon>
        <taxon>Pezizomycotina</taxon>
        <taxon>Sordariomycetes</taxon>
        <taxon>Sordariomycetidae</taxon>
        <taxon>Ophiostomatales</taxon>
        <taxon>Ophiostomataceae</taxon>
        <taxon>Sporothrix</taxon>
    </lineage>
</organism>
<name>A0ABP0BUR3_9PEZI</name>
<dbReference type="PROSITE" id="PS50297">
    <property type="entry name" value="ANK_REP_REGION"/>
    <property type="match status" value="1"/>
</dbReference>
<sequence length="247" mass="27337">MPRILATGDAGAADKDLLSDSGVSGMFNDNNNYKIVTQFVRCGILTKAALYQRKAIGYKVQIVEAYQTLLTHDGEVNMKDFRARCLIDTKTRVGSAETRDILQALLQDEVARRAFEGRNGDRTTSPELILESVDQLTKALQLDQAFDEAPFPMAGAAGLSNAFAKRIGKIFDIDDPSFRFEVYDSGQGTSPLHLALQEETIELVRQMIANAVDSEHRDDKFCTPLLVTAGTRNRETPRSFARARCQA</sequence>
<accession>A0ABP0BUR3</accession>
<proteinExistence type="predicted"/>
<dbReference type="PROSITE" id="PS50088">
    <property type="entry name" value="ANK_REPEAT"/>
    <property type="match status" value="1"/>
</dbReference>
<keyword evidence="1" id="KW-0040">ANK repeat</keyword>
<dbReference type="InterPro" id="IPR036770">
    <property type="entry name" value="Ankyrin_rpt-contain_sf"/>
</dbReference>
<evidence type="ECO:0000313" key="2">
    <source>
        <dbReference type="EMBL" id="CAK7223232.1"/>
    </source>
</evidence>
<gene>
    <name evidence="2" type="ORF">SBRCBS47491_005138</name>
</gene>
<dbReference type="SUPFAM" id="SSF48403">
    <property type="entry name" value="Ankyrin repeat"/>
    <property type="match status" value="1"/>
</dbReference>
<keyword evidence="3" id="KW-1185">Reference proteome</keyword>
<feature type="repeat" description="ANK" evidence="1">
    <location>
        <begin position="187"/>
        <end position="219"/>
    </location>
</feature>
<comment type="caution">
    <text evidence="2">The sequence shown here is derived from an EMBL/GenBank/DDBJ whole genome shotgun (WGS) entry which is preliminary data.</text>
</comment>